<dbReference type="Proteomes" id="UP001583280">
    <property type="component" value="Unassembled WGS sequence"/>
</dbReference>
<keyword evidence="1" id="KW-0456">Lyase</keyword>
<reference evidence="1 2" key="1">
    <citation type="journal article" date="2024" name="IMA Fungus">
        <title>IMA Genome - F19 : A genome assembly and annotation guide to empower mycologists, including annotated draft genome sequences of Ceratocystis pirilliformis, Diaporthe australafricana, Fusarium ophioides, Paecilomyces lecythidis, and Sporothrix stenoceras.</title>
        <authorList>
            <person name="Aylward J."/>
            <person name="Wilson A.M."/>
            <person name="Visagie C.M."/>
            <person name="Spraker J."/>
            <person name="Barnes I."/>
            <person name="Buitendag C."/>
            <person name="Ceriani C."/>
            <person name="Del Mar Angel L."/>
            <person name="du Plessis D."/>
            <person name="Fuchs T."/>
            <person name="Gasser K."/>
            <person name="Kramer D."/>
            <person name="Li W."/>
            <person name="Munsamy K."/>
            <person name="Piso A."/>
            <person name="Price J.L."/>
            <person name="Sonnekus B."/>
            <person name="Thomas C."/>
            <person name="van der Nest A."/>
            <person name="van Dijk A."/>
            <person name="van Heerden A."/>
            <person name="van Vuuren N."/>
            <person name="Yilmaz N."/>
            <person name="Duong T.A."/>
            <person name="van der Merwe N.A."/>
            <person name="Wingfield M.J."/>
            <person name="Wingfield B.D."/>
        </authorList>
    </citation>
    <scope>NUCLEOTIDE SEQUENCE [LARGE SCALE GENOMIC DNA]</scope>
    <source>
        <strain evidence="1 2">CMW 12675</strain>
    </source>
</reference>
<dbReference type="Gene3D" id="3.30.470.10">
    <property type="match status" value="1"/>
</dbReference>
<evidence type="ECO:0000313" key="2">
    <source>
        <dbReference type="Proteomes" id="UP001583280"/>
    </source>
</evidence>
<dbReference type="SUPFAM" id="SSF56752">
    <property type="entry name" value="D-aminoacid aminotransferase-like PLP-dependent enzymes"/>
    <property type="match status" value="1"/>
</dbReference>
<dbReference type="InterPro" id="IPR001544">
    <property type="entry name" value="Aminotrans_IV"/>
</dbReference>
<dbReference type="Gene3D" id="3.20.10.10">
    <property type="entry name" value="D-amino Acid Aminotransferase, subunit A, domain 2"/>
    <property type="match status" value="1"/>
</dbReference>
<gene>
    <name evidence="1" type="primary">ABZ2</name>
    <name evidence="1" type="ORF">Cpir12675_004967</name>
</gene>
<dbReference type="InterPro" id="IPR043132">
    <property type="entry name" value="BCAT-like_C"/>
</dbReference>
<dbReference type="EC" id="4.1.3.38" evidence="1"/>
<accession>A0ABR3YTV3</accession>
<organism evidence="1 2">
    <name type="scientific">Ceratocystis pirilliformis</name>
    <dbReference type="NCBI Taxonomy" id="259994"/>
    <lineage>
        <taxon>Eukaryota</taxon>
        <taxon>Fungi</taxon>
        <taxon>Dikarya</taxon>
        <taxon>Ascomycota</taxon>
        <taxon>Pezizomycotina</taxon>
        <taxon>Sordariomycetes</taxon>
        <taxon>Hypocreomycetidae</taxon>
        <taxon>Microascales</taxon>
        <taxon>Ceratocystidaceae</taxon>
        <taxon>Ceratocystis</taxon>
    </lineage>
</organism>
<comment type="caution">
    <text evidence="1">The sequence shown here is derived from an EMBL/GenBank/DDBJ whole genome shotgun (WGS) entry which is preliminary data.</text>
</comment>
<dbReference type="InterPro" id="IPR036038">
    <property type="entry name" value="Aminotransferase-like"/>
</dbReference>
<keyword evidence="2" id="KW-1185">Reference proteome</keyword>
<dbReference type="EMBL" id="JAWDJO010000154">
    <property type="protein sequence ID" value="KAL1891455.1"/>
    <property type="molecule type" value="Genomic_DNA"/>
</dbReference>
<dbReference type="InterPro" id="IPR043131">
    <property type="entry name" value="BCAT-like_N"/>
</dbReference>
<protein>
    <submittedName>
        <fullName evidence="1">Aminodeoxychorismate lyase</fullName>
        <ecNumber evidence="1">4.1.3.38</ecNumber>
    </submittedName>
</protein>
<dbReference type="GO" id="GO:0008696">
    <property type="term" value="F:4-amino-4-deoxychorismate lyase activity"/>
    <property type="evidence" value="ECO:0007669"/>
    <property type="project" value="UniProtKB-EC"/>
</dbReference>
<evidence type="ECO:0000313" key="1">
    <source>
        <dbReference type="EMBL" id="KAL1891455.1"/>
    </source>
</evidence>
<sequence length="285" mass="31254">MAEEFNIISSLRYDPLLEAAYQNPDFPHAAWNSAHRSRHYMLDFHRDRLNRAATHWVWNTARDTISGPGGLANLASIIDAAVQDAGAQDRAHAVRLELSRDGALKAVLRDVDPATLEDLYPSEFAVPALAPLTSAALTEITLPSFTVHLDTCATEASPFTHYKTTKRDMYNAARGRLGITAGNSAEVLIVNSRGGVMEGSITTPFFWRGGRWVTPPIPTAYQDHLGAGGQDGTTRRWALEQGFAVEDTVHVDSIQDGEVIWISNGVRGFFKATVRRKPSVARATE</sequence>
<proteinExistence type="predicted"/>
<dbReference type="Pfam" id="PF01063">
    <property type="entry name" value="Aminotran_4"/>
    <property type="match status" value="1"/>
</dbReference>
<name>A0ABR3YTV3_9PEZI</name>